<dbReference type="Proteomes" id="UP000688137">
    <property type="component" value="Unassembled WGS sequence"/>
</dbReference>
<dbReference type="CDD" id="cd09599">
    <property type="entry name" value="M1_LTA4H"/>
    <property type="match status" value="1"/>
</dbReference>
<protein>
    <recommendedName>
        <fullName evidence="10">Peptidase M1 leukotriene A4 hydrolase/aminopeptidase C-terminal domain-containing protein</fullName>
    </recommendedName>
</protein>
<feature type="signal peptide" evidence="9">
    <location>
        <begin position="1"/>
        <end position="16"/>
    </location>
</feature>
<proteinExistence type="inferred from homology"/>
<organism evidence="11 12">
    <name type="scientific">Paramecium primaurelia</name>
    <dbReference type="NCBI Taxonomy" id="5886"/>
    <lineage>
        <taxon>Eukaryota</taxon>
        <taxon>Sar</taxon>
        <taxon>Alveolata</taxon>
        <taxon>Ciliophora</taxon>
        <taxon>Intramacronucleata</taxon>
        <taxon>Oligohymenophorea</taxon>
        <taxon>Peniculida</taxon>
        <taxon>Parameciidae</taxon>
        <taxon>Paramecium</taxon>
    </lineage>
</organism>
<sequence>MFNIILFVIIIDVIKALNRDVNTFSNYHEIQIHKLHIEWLLDLNQKIINGTAEYHFNVIKNNIKEIHLDIYQLDIIIVYDYNTGTVYKHEIQYMGEQSLKQGDRLKIYLPKSYNNGDQIKLRIKYGVTEKARALSFMTKEQTESKVLPYLYSYCQDNNCRSMIPLQDTPSIKQYFSALVLVKDPRIKVYMTGNLLEGKPFNRMNVYTESLTEYHISLDIKIPSYLLAIVAGNLEQRKVGNQQTSRSYVITEPTSIDRVALELEFLQDYVDTLSNYIGPYEWGDYKIVILPPSFPLGGMEHPLLTFASPTIIVGDKSGVGVAIHEIAHSWVGNTVTCSDWANMWINEGFCTFLERKILEQYNGADYSKMYSFLSNDTMFQQMARYGMDHSYSSLHPNTSGENPDDSQSEVPYNKGYQLLVYIEQQIGEQNFQKMLQQYIIQFKWQSIDEDIFYRYLLSWISTNLGKEHASLKEIKTIYKEWVYVPGKPPRQLDFHTDAYDKAMALAKAWLDNKGDKVPDNAEEYRNYIYYQKQQFLNEIATKYGDMTDKNYKLIDQTYQLSDQKDSRLLYRWLIGCLRGKFYDRMEVIKNFMGTHGARSWLVNMYETLFKDKPDVAREWFIEFRDFYHPSVVDALENGIFKNSIKKIEQ</sequence>
<evidence type="ECO:0000256" key="5">
    <source>
        <dbReference type="ARBA" id="ARBA00022833"/>
    </source>
</evidence>
<keyword evidence="9" id="KW-0732">Signal</keyword>
<feature type="chain" id="PRO_5035836756" description="Peptidase M1 leukotriene A4 hydrolase/aminopeptidase C-terminal domain-containing protein" evidence="9">
    <location>
        <begin position="17"/>
        <end position="648"/>
    </location>
</feature>
<dbReference type="GO" id="GO:0008237">
    <property type="term" value="F:metallopeptidase activity"/>
    <property type="evidence" value="ECO:0007669"/>
    <property type="project" value="UniProtKB-KW"/>
</dbReference>
<evidence type="ECO:0000256" key="7">
    <source>
        <dbReference type="PIRSR" id="PIRSR634015-1"/>
    </source>
</evidence>
<keyword evidence="5 8" id="KW-0862">Zinc</keyword>
<dbReference type="GO" id="GO:0005829">
    <property type="term" value="C:cytosol"/>
    <property type="evidence" value="ECO:0007669"/>
    <property type="project" value="TreeGrafter"/>
</dbReference>
<evidence type="ECO:0000256" key="2">
    <source>
        <dbReference type="ARBA" id="ARBA00022670"/>
    </source>
</evidence>
<feature type="active site" description="Proton donor" evidence="7">
    <location>
        <position position="411"/>
    </location>
</feature>
<evidence type="ECO:0000256" key="6">
    <source>
        <dbReference type="ARBA" id="ARBA00023049"/>
    </source>
</evidence>
<feature type="domain" description="Peptidase M1 leukotriene A4 hydrolase/aminopeptidase C-terminal" evidence="10">
    <location>
        <begin position="496"/>
        <end position="638"/>
    </location>
</feature>
<keyword evidence="3 8" id="KW-0479">Metal-binding</keyword>
<dbReference type="OMA" id="EYHISLD"/>
<comment type="similarity">
    <text evidence="1">Belongs to the peptidase M1 family.</text>
</comment>
<dbReference type="InterPro" id="IPR015211">
    <property type="entry name" value="Peptidase_M1_C"/>
</dbReference>
<keyword evidence="4" id="KW-0378">Hydrolase</keyword>
<dbReference type="AlphaFoldDB" id="A0A8S1PQ08"/>
<dbReference type="Pfam" id="PF01433">
    <property type="entry name" value="Peptidase_M1"/>
    <property type="match status" value="1"/>
</dbReference>
<dbReference type="InterPro" id="IPR034015">
    <property type="entry name" value="M1_LTA4H"/>
</dbReference>
<name>A0A8S1PQ08_PARPR</name>
<evidence type="ECO:0000256" key="8">
    <source>
        <dbReference type="PIRSR" id="PIRSR634015-3"/>
    </source>
</evidence>
<dbReference type="SMART" id="SM01263">
    <property type="entry name" value="Leuk-A4-hydro_C"/>
    <property type="match status" value="1"/>
</dbReference>
<dbReference type="Pfam" id="PF09127">
    <property type="entry name" value="Leuk-A4-hydro_C"/>
    <property type="match status" value="1"/>
</dbReference>
<evidence type="ECO:0000256" key="4">
    <source>
        <dbReference type="ARBA" id="ARBA00022801"/>
    </source>
</evidence>
<comment type="caution">
    <text evidence="11">The sequence shown here is derived from an EMBL/GenBank/DDBJ whole genome shotgun (WGS) entry which is preliminary data.</text>
</comment>
<dbReference type="GO" id="GO:0006508">
    <property type="term" value="P:proteolysis"/>
    <property type="evidence" value="ECO:0007669"/>
    <property type="project" value="UniProtKB-KW"/>
</dbReference>
<accession>A0A8S1PQ08</accession>
<gene>
    <name evidence="11" type="ORF">PPRIM_AZ9-3.1.T1260071</name>
</gene>
<dbReference type="InterPro" id="IPR014782">
    <property type="entry name" value="Peptidase_M1_dom"/>
</dbReference>
<dbReference type="InterPro" id="IPR049980">
    <property type="entry name" value="LTA4H_cat"/>
</dbReference>
<evidence type="ECO:0000313" key="12">
    <source>
        <dbReference type="Proteomes" id="UP000688137"/>
    </source>
</evidence>
<dbReference type="PANTHER" id="PTHR45726:SF3">
    <property type="entry name" value="LEUKOTRIENE A-4 HYDROLASE"/>
    <property type="match status" value="1"/>
</dbReference>
<evidence type="ECO:0000256" key="1">
    <source>
        <dbReference type="ARBA" id="ARBA00010136"/>
    </source>
</evidence>
<reference evidence="11" key="1">
    <citation type="submission" date="2021-01" db="EMBL/GenBank/DDBJ databases">
        <authorList>
            <consortium name="Genoscope - CEA"/>
            <person name="William W."/>
        </authorList>
    </citation>
    <scope>NUCLEOTIDE SEQUENCE</scope>
</reference>
<feature type="binding site" evidence="8">
    <location>
        <position position="346"/>
    </location>
    <ligand>
        <name>Zn(2+)</name>
        <dbReference type="ChEBI" id="CHEBI:29105"/>
        <note>catalytic</note>
    </ligand>
</feature>
<feature type="binding site" evidence="8">
    <location>
        <position position="327"/>
    </location>
    <ligand>
        <name>Zn(2+)</name>
        <dbReference type="ChEBI" id="CHEBI:29105"/>
        <note>catalytic</note>
    </ligand>
</feature>
<dbReference type="EMBL" id="CAJJDM010000129">
    <property type="protein sequence ID" value="CAD8105142.1"/>
    <property type="molecule type" value="Genomic_DNA"/>
</dbReference>
<dbReference type="FunFam" id="3.30.2010.30:FF:000001">
    <property type="entry name" value="Leukotriene A(4) hydrolase"/>
    <property type="match status" value="1"/>
</dbReference>
<feature type="binding site" evidence="8">
    <location>
        <position position="323"/>
    </location>
    <ligand>
        <name>Zn(2+)</name>
        <dbReference type="ChEBI" id="CHEBI:29105"/>
        <note>catalytic</note>
    </ligand>
</feature>
<dbReference type="InterPro" id="IPR045357">
    <property type="entry name" value="Aminopeptidase_N-like_N"/>
</dbReference>
<dbReference type="GO" id="GO:0008270">
    <property type="term" value="F:zinc ion binding"/>
    <property type="evidence" value="ECO:0007669"/>
    <property type="project" value="InterPro"/>
</dbReference>
<evidence type="ECO:0000313" key="11">
    <source>
        <dbReference type="EMBL" id="CAD8105142.1"/>
    </source>
</evidence>
<evidence type="ECO:0000256" key="3">
    <source>
        <dbReference type="ARBA" id="ARBA00022723"/>
    </source>
</evidence>
<keyword evidence="12" id="KW-1185">Reference proteome</keyword>
<comment type="cofactor">
    <cofactor evidence="8">
        <name>Zn(2+)</name>
        <dbReference type="ChEBI" id="CHEBI:29105"/>
    </cofactor>
    <text evidence="8">Binds 1 zinc ion per subunit.</text>
</comment>
<dbReference type="Pfam" id="PF17900">
    <property type="entry name" value="Peptidase_M1_N"/>
    <property type="match status" value="1"/>
</dbReference>
<dbReference type="PANTHER" id="PTHR45726">
    <property type="entry name" value="LEUKOTRIENE A-4 HYDROLASE"/>
    <property type="match status" value="1"/>
</dbReference>
<keyword evidence="6" id="KW-0482">Metalloprotease</keyword>
<evidence type="ECO:0000256" key="9">
    <source>
        <dbReference type="SAM" id="SignalP"/>
    </source>
</evidence>
<keyword evidence="2" id="KW-0645">Protease</keyword>
<feature type="active site" description="Proton acceptor" evidence="7">
    <location>
        <position position="324"/>
    </location>
</feature>
<evidence type="ECO:0000259" key="10">
    <source>
        <dbReference type="SMART" id="SM01263"/>
    </source>
</evidence>